<evidence type="ECO:0000256" key="1">
    <source>
        <dbReference type="ARBA" id="ARBA00009861"/>
    </source>
</evidence>
<dbReference type="GO" id="GO:0016747">
    <property type="term" value="F:acyltransferase activity, transferring groups other than amino-acyl groups"/>
    <property type="evidence" value="ECO:0007669"/>
    <property type="project" value="UniProtKB-ARBA"/>
</dbReference>
<keyword evidence="5" id="KW-1185">Reference proteome</keyword>
<proteinExistence type="inferred from homology"/>
<dbReference type="Proteomes" id="UP000015105">
    <property type="component" value="Chromosome 5D"/>
</dbReference>
<comment type="similarity">
    <text evidence="1">Belongs to the plant acyltransferase family.</text>
</comment>
<dbReference type="PANTHER" id="PTHR31642">
    <property type="entry name" value="TRICHOTHECENE 3-O-ACETYLTRANSFERASE"/>
    <property type="match status" value="1"/>
</dbReference>
<reference evidence="4" key="5">
    <citation type="journal article" date="2021" name="G3 (Bethesda)">
        <title>Aegilops tauschii genome assembly Aet v5.0 features greater sequence contiguity and improved annotation.</title>
        <authorList>
            <person name="Wang L."/>
            <person name="Zhu T."/>
            <person name="Rodriguez J.C."/>
            <person name="Deal K.R."/>
            <person name="Dubcovsky J."/>
            <person name="McGuire P.E."/>
            <person name="Lux T."/>
            <person name="Spannagl M."/>
            <person name="Mayer K.F.X."/>
            <person name="Baldrich P."/>
            <person name="Meyers B.C."/>
            <person name="Huo N."/>
            <person name="Gu Y.Q."/>
            <person name="Zhou H."/>
            <person name="Devos K.M."/>
            <person name="Bennetzen J.L."/>
            <person name="Unver T."/>
            <person name="Budak H."/>
            <person name="Gulick P.J."/>
            <person name="Galiba G."/>
            <person name="Kalapos B."/>
            <person name="Nelson D.R."/>
            <person name="Li P."/>
            <person name="You F.M."/>
            <person name="Luo M.C."/>
            <person name="Dvorak J."/>
        </authorList>
    </citation>
    <scope>NUCLEOTIDE SEQUENCE [LARGE SCALE GENOMIC DNA]</scope>
    <source>
        <strain evidence="4">cv. AL8/78</strain>
    </source>
</reference>
<dbReference type="Gene3D" id="3.30.559.10">
    <property type="entry name" value="Chloramphenicol acetyltransferase-like domain"/>
    <property type="match status" value="2"/>
</dbReference>
<keyword evidence="2" id="KW-0808">Transferase</keyword>
<evidence type="ECO:0000256" key="3">
    <source>
        <dbReference type="ARBA" id="ARBA00023315"/>
    </source>
</evidence>
<accession>A0A453LI02</accession>
<dbReference type="PANTHER" id="PTHR31642:SF140">
    <property type="entry name" value="PUTRESCINE HYDROXYCINNAMOYLTRANSFERASE"/>
    <property type="match status" value="1"/>
</dbReference>
<reference evidence="4" key="3">
    <citation type="journal article" date="2017" name="Nature">
        <title>Genome sequence of the progenitor of the wheat D genome Aegilops tauschii.</title>
        <authorList>
            <person name="Luo M.C."/>
            <person name="Gu Y.Q."/>
            <person name="Puiu D."/>
            <person name="Wang H."/>
            <person name="Twardziok S.O."/>
            <person name="Deal K.R."/>
            <person name="Huo N."/>
            <person name="Zhu T."/>
            <person name="Wang L."/>
            <person name="Wang Y."/>
            <person name="McGuire P.E."/>
            <person name="Liu S."/>
            <person name="Long H."/>
            <person name="Ramasamy R.K."/>
            <person name="Rodriguez J.C."/>
            <person name="Van S.L."/>
            <person name="Yuan L."/>
            <person name="Wang Z."/>
            <person name="Xia Z."/>
            <person name="Xiao L."/>
            <person name="Anderson O.D."/>
            <person name="Ouyang S."/>
            <person name="Liang Y."/>
            <person name="Zimin A.V."/>
            <person name="Pertea G."/>
            <person name="Qi P."/>
            <person name="Bennetzen J.L."/>
            <person name="Dai X."/>
            <person name="Dawson M.W."/>
            <person name="Muller H.G."/>
            <person name="Kugler K."/>
            <person name="Rivarola-Duarte L."/>
            <person name="Spannagl M."/>
            <person name="Mayer K.F.X."/>
            <person name="Lu F.H."/>
            <person name="Bevan M.W."/>
            <person name="Leroy P."/>
            <person name="Li P."/>
            <person name="You F.M."/>
            <person name="Sun Q."/>
            <person name="Liu Z."/>
            <person name="Lyons E."/>
            <person name="Wicker T."/>
            <person name="Salzberg S.L."/>
            <person name="Devos K.M."/>
            <person name="Dvorak J."/>
        </authorList>
    </citation>
    <scope>NUCLEOTIDE SEQUENCE [LARGE SCALE GENOMIC DNA]</scope>
    <source>
        <strain evidence="4">cv. AL8/78</strain>
    </source>
</reference>
<dbReference type="AlphaFoldDB" id="A0A453LI02"/>
<reference evidence="5" key="2">
    <citation type="journal article" date="2017" name="Nat. Plants">
        <title>The Aegilops tauschii genome reveals multiple impacts of transposons.</title>
        <authorList>
            <person name="Zhao G."/>
            <person name="Zou C."/>
            <person name="Li K."/>
            <person name="Wang K."/>
            <person name="Li T."/>
            <person name="Gao L."/>
            <person name="Zhang X."/>
            <person name="Wang H."/>
            <person name="Yang Z."/>
            <person name="Liu X."/>
            <person name="Jiang W."/>
            <person name="Mao L."/>
            <person name="Kong X."/>
            <person name="Jiao Y."/>
            <person name="Jia J."/>
        </authorList>
    </citation>
    <scope>NUCLEOTIDE SEQUENCE [LARGE SCALE GENOMIC DNA]</scope>
    <source>
        <strain evidence="5">cv. AL8/78</strain>
    </source>
</reference>
<reference evidence="5" key="1">
    <citation type="journal article" date="2014" name="Science">
        <title>Ancient hybridizations among the ancestral genomes of bread wheat.</title>
        <authorList>
            <consortium name="International Wheat Genome Sequencing Consortium,"/>
            <person name="Marcussen T."/>
            <person name="Sandve S.R."/>
            <person name="Heier L."/>
            <person name="Spannagl M."/>
            <person name="Pfeifer M."/>
            <person name="Jakobsen K.S."/>
            <person name="Wulff B.B."/>
            <person name="Steuernagel B."/>
            <person name="Mayer K.F."/>
            <person name="Olsen O.A."/>
        </authorList>
    </citation>
    <scope>NUCLEOTIDE SEQUENCE [LARGE SCALE GENOMIC DNA]</scope>
    <source>
        <strain evidence="5">cv. AL8/78</strain>
    </source>
</reference>
<evidence type="ECO:0000256" key="2">
    <source>
        <dbReference type="ARBA" id="ARBA00022679"/>
    </source>
</evidence>
<dbReference type="InterPro" id="IPR050317">
    <property type="entry name" value="Plant_Fungal_Acyltransferase"/>
</dbReference>
<dbReference type="EnsemblPlants" id="AET5Gv20773400.1">
    <property type="protein sequence ID" value="AET5Gv20773400.1"/>
    <property type="gene ID" value="AET5Gv20773400"/>
</dbReference>
<reference evidence="4" key="4">
    <citation type="submission" date="2019-03" db="UniProtKB">
        <authorList>
            <consortium name="EnsemblPlants"/>
        </authorList>
    </citation>
    <scope>IDENTIFICATION</scope>
</reference>
<keyword evidence="3" id="KW-0012">Acyltransferase</keyword>
<dbReference type="STRING" id="200361.A0A453LI02"/>
<evidence type="ECO:0000313" key="4">
    <source>
        <dbReference type="EnsemblPlants" id="AET5Gv20773400.1"/>
    </source>
</evidence>
<dbReference type="Pfam" id="PF02458">
    <property type="entry name" value="Transferase"/>
    <property type="match status" value="1"/>
</dbReference>
<protein>
    <recommendedName>
        <fullName evidence="6">Anthranilate N-benzoyltransferase protein 1</fullName>
    </recommendedName>
</protein>
<evidence type="ECO:0000313" key="5">
    <source>
        <dbReference type="Proteomes" id="UP000015105"/>
    </source>
</evidence>
<organism evidence="4 5">
    <name type="scientific">Aegilops tauschii subsp. strangulata</name>
    <name type="common">Goatgrass</name>
    <dbReference type="NCBI Taxonomy" id="200361"/>
    <lineage>
        <taxon>Eukaryota</taxon>
        <taxon>Viridiplantae</taxon>
        <taxon>Streptophyta</taxon>
        <taxon>Embryophyta</taxon>
        <taxon>Tracheophyta</taxon>
        <taxon>Spermatophyta</taxon>
        <taxon>Magnoliopsida</taxon>
        <taxon>Liliopsida</taxon>
        <taxon>Poales</taxon>
        <taxon>Poaceae</taxon>
        <taxon>BOP clade</taxon>
        <taxon>Pooideae</taxon>
        <taxon>Triticodae</taxon>
        <taxon>Triticeae</taxon>
        <taxon>Triticinae</taxon>
        <taxon>Aegilops</taxon>
    </lineage>
</organism>
<dbReference type="InterPro" id="IPR023213">
    <property type="entry name" value="CAT-like_dom_sf"/>
</dbReference>
<dbReference type="Gramene" id="AET5Gv20773400.1">
    <property type="protein sequence ID" value="AET5Gv20773400.1"/>
    <property type="gene ID" value="AET5Gv20773400"/>
</dbReference>
<sequence length="535" mass="58505">MAFSILQTRSSSCRLSQRIYDHLPPSPFTGCLPIYTPLAPASSPGKVCARSLHRSIVFFLCSLASNTPLHSIVSARTHGRENTSTVLGEHRTVTMEVKVVSSKIVKPRYADGAARPNTTEHVPSSVFDRITYHIQMAIIYAFQAPAPSTEDIERGLAQVLAVYRLFAGQVRAGPDGALGVLLNDHGARLVEARVDGATLVEFAPPKPSPVVLQLHPDLESDVQEVVQVQLTRFACGSLAVGFAANHAVADGHATSDFLVAWGRAARGLDISGPWPTPPPHNHPGLFRPRDPPLVNFEHRGVEYYRPSPSNPKQGEGGHHGADNVVIHKAHFTKDFIAGLRAKASEGRGRPFSRFETTLAHLWRSMTRARDLSPEETSTIRISVDGRRRLSAPPGYFGNLVLWAFPRSTVGDLLSRPLKHAAQTIHDAVARLDGAYFQSLVDFASSGAVEREGLEKTAVLKDVLCPDLEVDSWLTFPFYDLDFGAGSPSYFMPSYFPTEGMLFLVPSYLGDGSVDAFVPVFQHNLDAFKQCCYSMD</sequence>
<name>A0A453LI02_AEGTS</name>
<evidence type="ECO:0008006" key="6">
    <source>
        <dbReference type="Google" id="ProtNLM"/>
    </source>
</evidence>